<dbReference type="PRINTS" id="PR00095">
    <property type="entry name" value="ANTSNTHASEI"/>
</dbReference>
<dbReference type="InterPro" id="IPR005801">
    <property type="entry name" value="ADC_synthase"/>
</dbReference>
<dbReference type="STRING" id="686624.SAMN04488242_1752"/>
<dbReference type="PANTHER" id="PTHR11236:SF18">
    <property type="entry name" value="AMINODEOXYCHORISMATE SYNTHASE"/>
    <property type="match status" value="1"/>
</dbReference>
<evidence type="ECO:0000259" key="3">
    <source>
        <dbReference type="Pfam" id="PF00425"/>
    </source>
</evidence>
<dbReference type="GO" id="GO:0046820">
    <property type="term" value="F:4-amino-4-deoxychorismate synthase activity"/>
    <property type="evidence" value="ECO:0007669"/>
    <property type="project" value="UniProtKB-EC"/>
</dbReference>
<dbReference type="GO" id="GO:0008153">
    <property type="term" value="P:4-aminobenzoate biosynthetic process"/>
    <property type="evidence" value="ECO:0007669"/>
    <property type="project" value="TreeGrafter"/>
</dbReference>
<dbReference type="InterPro" id="IPR015890">
    <property type="entry name" value="Chorismate_C"/>
</dbReference>
<gene>
    <name evidence="5" type="ORF">SAMN04488242_1752</name>
</gene>
<reference evidence="5 6" key="1">
    <citation type="submission" date="2016-10" db="EMBL/GenBank/DDBJ databases">
        <authorList>
            <person name="de Groot N.N."/>
        </authorList>
    </citation>
    <scope>NUCLEOTIDE SEQUENCE [LARGE SCALE GENOMIC DNA]</scope>
    <source>
        <strain evidence="5 6">CGMCC 1.9159</strain>
    </source>
</reference>
<keyword evidence="2" id="KW-0808">Transferase</keyword>
<dbReference type="EMBL" id="FNGP01000003">
    <property type="protein sequence ID" value="SDL51395.1"/>
    <property type="molecule type" value="Genomic_DNA"/>
</dbReference>
<dbReference type="InterPro" id="IPR006805">
    <property type="entry name" value="Anth_synth_I_N"/>
</dbReference>
<dbReference type="PANTHER" id="PTHR11236">
    <property type="entry name" value="AMINOBENZOATE/ANTHRANILATE SYNTHASE"/>
    <property type="match status" value="1"/>
</dbReference>
<dbReference type="SUPFAM" id="SSF56322">
    <property type="entry name" value="ADC synthase"/>
    <property type="match status" value="1"/>
</dbReference>
<dbReference type="Pfam" id="PF04715">
    <property type="entry name" value="Anth_synt_I_N"/>
    <property type="match status" value="1"/>
</dbReference>
<dbReference type="NCBIfam" id="TIGR00553">
    <property type="entry name" value="pabB"/>
    <property type="match status" value="1"/>
</dbReference>
<evidence type="ECO:0000313" key="6">
    <source>
        <dbReference type="Proteomes" id="UP000199475"/>
    </source>
</evidence>
<dbReference type="Gene3D" id="3.60.120.10">
    <property type="entry name" value="Anthranilate synthase"/>
    <property type="match status" value="1"/>
</dbReference>
<feature type="domain" description="Chorismate-utilising enzyme C-terminal" evidence="3">
    <location>
        <begin position="210"/>
        <end position="467"/>
    </location>
</feature>
<dbReference type="GO" id="GO:0009396">
    <property type="term" value="P:folic acid-containing compound biosynthetic process"/>
    <property type="evidence" value="ECO:0007669"/>
    <property type="project" value="InterPro"/>
</dbReference>
<dbReference type="Proteomes" id="UP000199475">
    <property type="component" value="Unassembled WGS sequence"/>
</dbReference>
<dbReference type="InterPro" id="IPR005802">
    <property type="entry name" value="ADC_synth_comp_1"/>
</dbReference>
<organism evidence="5 6">
    <name type="scientific">Tessaracoccus oleiagri</name>
    <dbReference type="NCBI Taxonomy" id="686624"/>
    <lineage>
        <taxon>Bacteria</taxon>
        <taxon>Bacillati</taxon>
        <taxon>Actinomycetota</taxon>
        <taxon>Actinomycetes</taxon>
        <taxon>Propionibacteriales</taxon>
        <taxon>Propionibacteriaceae</taxon>
        <taxon>Tessaracoccus</taxon>
    </lineage>
</organism>
<keyword evidence="6" id="KW-1185">Reference proteome</keyword>
<name>A0A1G9KQ25_9ACTN</name>
<dbReference type="GO" id="GO:0000162">
    <property type="term" value="P:L-tryptophan biosynthetic process"/>
    <property type="evidence" value="ECO:0007669"/>
    <property type="project" value="TreeGrafter"/>
</dbReference>
<evidence type="ECO:0000259" key="4">
    <source>
        <dbReference type="Pfam" id="PF04715"/>
    </source>
</evidence>
<dbReference type="EC" id="2.6.1.85" evidence="1"/>
<protein>
    <recommendedName>
        <fullName evidence="1">aminodeoxychorismate synthase</fullName>
        <ecNumber evidence="1">2.6.1.85</ecNumber>
    </recommendedName>
</protein>
<dbReference type="RefSeq" id="WP_093251118.1">
    <property type="nucleotide sequence ID" value="NZ_FNGP01000003.1"/>
</dbReference>
<dbReference type="Pfam" id="PF00425">
    <property type="entry name" value="Chorismate_bind"/>
    <property type="match status" value="1"/>
</dbReference>
<accession>A0A1G9KQ25</accession>
<evidence type="ECO:0000256" key="1">
    <source>
        <dbReference type="ARBA" id="ARBA00013139"/>
    </source>
</evidence>
<dbReference type="InterPro" id="IPR019999">
    <property type="entry name" value="Anth_synth_I-like"/>
</dbReference>
<dbReference type="GO" id="GO:0005737">
    <property type="term" value="C:cytoplasm"/>
    <property type="evidence" value="ECO:0007669"/>
    <property type="project" value="TreeGrafter"/>
</dbReference>
<dbReference type="AlphaFoldDB" id="A0A1G9KQ25"/>
<proteinExistence type="predicted"/>
<feature type="domain" description="Anthranilate synthase component I N-terminal" evidence="4">
    <location>
        <begin position="31"/>
        <end position="159"/>
    </location>
</feature>
<sequence length="481" mass="52202">MEHASTVGPLAAMWRVLDLDLDVEATAHGLLRDADASFWLDSASVATGNGRHSIIGTDRGSLAEVVRYRLADGHVRLRAGGRDRTVPADVLTHLQRQLATPVVGDLPDLPFRGGYVGYLGYECKALTVAPGRHTAETPDAYWLRPQSFLVHDHATGRTHLAALHPHGGDTGEAAALLDALEAALVERTPGTEAVPEDFGEAPGRWRLPAREYESRVRRAQAALRRGDSYEICLTDTFVADAHPGGWELYRILRRLNPAPYAAHLRFRTFGDSLDVLSASPERFLRVDRDRTVESRPIKGTAPRAAHPAEDRRLAADLGADPKTRAENLIIVDLLRNDLGRVCRPGTVHVPELMQVESYATVHQLVSTVRGQLRADKDLVDLLRACFPGGSMTGAPKPRTLELIDELEAGPRGIYSGTLGHLGFDGSADLAIVIRTLVGDGRRWTLGAGGAVVLDSDPDAENAEKELKARALRRALRSATGP</sequence>
<dbReference type="OrthoDB" id="3518032at2"/>
<evidence type="ECO:0000313" key="5">
    <source>
        <dbReference type="EMBL" id="SDL51395.1"/>
    </source>
</evidence>
<evidence type="ECO:0000256" key="2">
    <source>
        <dbReference type="ARBA" id="ARBA00022679"/>
    </source>
</evidence>